<accession>A0A1E7Z8S3</accession>
<dbReference type="RefSeq" id="WP_070126410.1">
    <property type="nucleotide sequence ID" value="NZ_MDHN01000036.1"/>
</dbReference>
<proteinExistence type="inferred from homology"/>
<dbReference type="GO" id="GO:0016646">
    <property type="term" value="F:oxidoreductase activity, acting on the CH-NH group of donors, NAD or NADP as acceptor"/>
    <property type="evidence" value="ECO:0007669"/>
    <property type="project" value="UniProtKB-ARBA"/>
</dbReference>
<dbReference type="Pfam" id="PF01613">
    <property type="entry name" value="Flavin_Reduct"/>
    <property type="match status" value="1"/>
</dbReference>
<evidence type="ECO:0000313" key="7">
    <source>
        <dbReference type="Proteomes" id="UP000175691"/>
    </source>
</evidence>
<dbReference type="Proteomes" id="UP000175691">
    <property type="component" value="Unassembled WGS sequence"/>
</dbReference>
<comment type="caution">
    <text evidence="6">The sequence shown here is derived from an EMBL/GenBank/DDBJ whole genome shotgun (WGS) entry which is preliminary data.</text>
</comment>
<evidence type="ECO:0000313" key="6">
    <source>
        <dbReference type="EMBL" id="OFC69852.1"/>
    </source>
</evidence>
<keyword evidence="2" id="KW-0285">Flavoprotein</keyword>
<evidence type="ECO:0000256" key="1">
    <source>
        <dbReference type="ARBA" id="ARBA00001917"/>
    </source>
</evidence>
<organism evidence="6 7">
    <name type="scientific">Alteromonas confluentis</name>
    <dbReference type="NCBI Taxonomy" id="1656094"/>
    <lineage>
        <taxon>Bacteria</taxon>
        <taxon>Pseudomonadati</taxon>
        <taxon>Pseudomonadota</taxon>
        <taxon>Gammaproteobacteria</taxon>
        <taxon>Alteromonadales</taxon>
        <taxon>Alteromonadaceae</taxon>
        <taxon>Alteromonas/Salinimonas group</taxon>
        <taxon>Alteromonas</taxon>
    </lineage>
</organism>
<dbReference type="PANTHER" id="PTHR33798">
    <property type="entry name" value="FLAVOPROTEIN OXYGENASE"/>
    <property type="match status" value="1"/>
</dbReference>
<gene>
    <name evidence="6" type="ORF">BFC18_16085</name>
</gene>
<dbReference type="OrthoDB" id="5293996at2"/>
<dbReference type="SUPFAM" id="SSF50475">
    <property type="entry name" value="FMN-binding split barrel"/>
    <property type="match status" value="1"/>
</dbReference>
<comment type="cofactor">
    <cofactor evidence="1">
        <name>FMN</name>
        <dbReference type="ChEBI" id="CHEBI:58210"/>
    </cofactor>
</comment>
<sequence>MQHYTFDDLDQADKAFRTNFVNCLSGYKSANLVGTTDGKTHNLAIVSSAFHVGAHPPLMGILFRPDSVSRHSLENLTEAGEYTLNAVSADWTDKAHQTAARYDKAMSEFDAVGLTPEFIEPFPAPFVQESPLKIGLSVEEVTHLHCNKTILVVGRVQHVMIHPEAVGTDGQIALDALGLACVSGLDTYHQPQKIARYAYAKPERPLTRID</sequence>
<dbReference type="PANTHER" id="PTHR33798:SF5">
    <property type="entry name" value="FLAVIN REDUCTASE LIKE DOMAIN-CONTAINING PROTEIN"/>
    <property type="match status" value="1"/>
</dbReference>
<dbReference type="AlphaFoldDB" id="A0A1E7Z8S3"/>
<dbReference type="InterPro" id="IPR012349">
    <property type="entry name" value="Split_barrel_FMN-bd"/>
</dbReference>
<evidence type="ECO:0000256" key="2">
    <source>
        <dbReference type="ARBA" id="ARBA00022630"/>
    </source>
</evidence>
<dbReference type="EMBL" id="MDHN01000036">
    <property type="protein sequence ID" value="OFC69852.1"/>
    <property type="molecule type" value="Genomic_DNA"/>
</dbReference>
<name>A0A1E7Z8S3_9ALTE</name>
<evidence type="ECO:0000256" key="3">
    <source>
        <dbReference type="ARBA" id="ARBA00022643"/>
    </source>
</evidence>
<reference evidence="6 7" key="1">
    <citation type="submission" date="2016-08" db="EMBL/GenBank/DDBJ databases">
        <authorList>
            <person name="Seilhamer J.J."/>
        </authorList>
    </citation>
    <scope>NUCLEOTIDE SEQUENCE [LARGE SCALE GENOMIC DNA]</scope>
    <source>
        <strain evidence="6 7">KCTC 42603</strain>
    </source>
</reference>
<dbReference type="Gene3D" id="2.30.110.10">
    <property type="entry name" value="Electron Transport, Fmn-binding Protein, Chain A"/>
    <property type="match status" value="1"/>
</dbReference>
<protein>
    <submittedName>
        <fullName evidence="6">Flavin oxidoreductase</fullName>
    </submittedName>
</protein>
<evidence type="ECO:0000259" key="5">
    <source>
        <dbReference type="Pfam" id="PF01613"/>
    </source>
</evidence>
<comment type="similarity">
    <text evidence="4">Belongs to the flavoredoxin family.</text>
</comment>
<keyword evidence="3" id="KW-0288">FMN</keyword>
<keyword evidence="7" id="KW-1185">Reference proteome</keyword>
<dbReference type="STRING" id="1656094.BFC18_16085"/>
<dbReference type="InterPro" id="IPR002563">
    <property type="entry name" value="Flavin_Rdtase-like_dom"/>
</dbReference>
<feature type="domain" description="Flavin reductase like" evidence="5">
    <location>
        <begin position="31"/>
        <end position="165"/>
    </location>
</feature>
<evidence type="ECO:0000256" key="4">
    <source>
        <dbReference type="ARBA" id="ARBA00038054"/>
    </source>
</evidence>
<dbReference type="GO" id="GO:0010181">
    <property type="term" value="F:FMN binding"/>
    <property type="evidence" value="ECO:0007669"/>
    <property type="project" value="InterPro"/>
</dbReference>